<reference evidence="2" key="1">
    <citation type="submission" date="2022-08" db="EMBL/GenBank/DDBJ databases">
        <title>Novel sulphate-reducing endosymbionts in the free-living metamonad Anaeramoeba.</title>
        <authorList>
            <person name="Jerlstrom-Hultqvist J."/>
            <person name="Cepicka I."/>
            <person name="Gallot-Lavallee L."/>
            <person name="Salas-Leiva D."/>
            <person name="Curtis B.A."/>
            <person name="Zahonova K."/>
            <person name="Pipaliya S."/>
            <person name="Dacks J."/>
            <person name="Roger A.J."/>
        </authorList>
    </citation>
    <scope>NUCLEOTIDE SEQUENCE</scope>
    <source>
        <strain evidence="2">Busselton2</strain>
    </source>
</reference>
<feature type="domain" description="BTB" evidence="1">
    <location>
        <begin position="393"/>
        <end position="461"/>
    </location>
</feature>
<organism evidence="2 3">
    <name type="scientific">Anaeramoeba flamelloides</name>
    <dbReference type="NCBI Taxonomy" id="1746091"/>
    <lineage>
        <taxon>Eukaryota</taxon>
        <taxon>Metamonada</taxon>
        <taxon>Anaeramoebidae</taxon>
        <taxon>Anaeramoeba</taxon>
    </lineage>
</organism>
<protein>
    <submittedName>
        <fullName evidence="2">Btb poz domain containing</fullName>
    </submittedName>
</protein>
<name>A0AAV7YWV3_9EUKA</name>
<dbReference type="AlphaFoldDB" id="A0AAV7YWV3"/>
<gene>
    <name evidence="2" type="ORF">M0812_21144</name>
</gene>
<sequence>MINLNAIKYFEQCFLNPSIRKEIIEYLFDNFVKDKHDNTPNWELFLLCLDKMDFKQCLKICTIFLPYDFDLEIFDNLNLKIGHNETQITNKNKHKTNNNYKKKVVLKRILLLSSLKEGKIDFNFLDQIINLGLNAGIVFSKTILLINKKLKYWRTLFQQICFKTQNLHLIEFIFNKNPNLIKECELQNNIRKDQWGEYLLIHLLTKLMKICYSFTNKSQRKNEMNRKKKENKYICGMAKKEKNVQKNTDKITNILHIIVYLQGVGAKLSDHYGNLFKWDLIDPLFNINNSIEKDFTSFYNYLQENDIDLNTNEFHKQMIELRTKIPFQDVNDILRKSNNEEHEKIFYDWVYGDFNSKDLLKCKYIFKQLKLVNTKQSSLKSDLKDLYQTKKSKNFTYFLKNNEKIIIHKFLLFIRTPTLLNLFKITNEYQNNHLKDYGKSDKIIFQIFFKFLYTNKFNYKLINKNNIDQIIDLVHLFNRKDTKRLKFTLVYRNFI</sequence>
<dbReference type="EMBL" id="JANTQA010000047">
    <property type="protein sequence ID" value="KAJ3432213.1"/>
    <property type="molecule type" value="Genomic_DNA"/>
</dbReference>
<dbReference type="InterPro" id="IPR000210">
    <property type="entry name" value="BTB/POZ_dom"/>
</dbReference>
<dbReference type="PROSITE" id="PS50097">
    <property type="entry name" value="BTB"/>
    <property type="match status" value="1"/>
</dbReference>
<proteinExistence type="predicted"/>
<dbReference type="Proteomes" id="UP001146793">
    <property type="component" value="Unassembled WGS sequence"/>
</dbReference>
<dbReference type="InterPro" id="IPR011333">
    <property type="entry name" value="SKP1/BTB/POZ_sf"/>
</dbReference>
<evidence type="ECO:0000313" key="3">
    <source>
        <dbReference type="Proteomes" id="UP001146793"/>
    </source>
</evidence>
<evidence type="ECO:0000259" key="1">
    <source>
        <dbReference type="PROSITE" id="PS50097"/>
    </source>
</evidence>
<accession>A0AAV7YWV3</accession>
<dbReference type="Gene3D" id="3.30.710.10">
    <property type="entry name" value="Potassium Channel Kv1.1, Chain A"/>
    <property type="match status" value="1"/>
</dbReference>
<comment type="caution">
    <text evidence="2">The sequence shown here is derived from an EMBL/GenBank/DDBJ whole genome shotgun (WGS) entry which is preliminary data.</text>
</comment>
<evidence type="ECO:0000313" key="2">
    <source>
        <dbReference type="EMBL" id="KAJ3432213.1"/>
    </source>
</evidence>